<protein>
    <recommendedName>
        <fullName evidence="2">Protein kinase domain-containing protein</fullName>
    </recommendedName>
</protein>
<evidence type="ECO:0000313" key="3">
    <source>
        <dbReference type="EMBL" id="KAF3802822.1"/>
    </source>
</evidence>
<evidence type="ECO:0000256" key="1">
    <source>
        <dbReference type="SAM" id="MobiDB-lite"/>
    </source>
</evidence>
<dbReference type="RefSeq" id="XP_045261981.1">
    <property type="nucleotide sequence ID" value="XM_045400330.1"/>
</dbReference>
<dbReference type="SUPFAM" id="SSF56112">
    <property type="entry name" value="Protein kinase-like (PK-like)"/>
    <property type="match status" value="1"/>
</dbReference>
<reference evidence="3" key="1">
    <citation type="journal article" date="2020" name="Phytopathology">
        <title>Genome sequence and comparative analysis of Colletotrichum gloeosporioides isolated from Liriodendron leaves.</title>
        <authorList>
            <person name="Fu F.F."/>
            <person name="Hao Z."/>
            <person name="Wang P."/>
            <person name="Lu Y."/>
            <person name="Xue L.J."/>
            <person name="Wei G."/>
            <person name="Tian Y."/>
            <person name="Baishi H."/>
            <person name="Xu H."/>
            <person name="Shi J."/>
            <person name="Cheng T."/>
            <person name="Wang G."/>
            <person name="Yi Y."/>
            <person name="Chen J."/>
        </authorList>
    </citation>
    <scope>NUCLEOTIDE SEQUENCE</scope>
    <source>
        <strain evidence="3">Lc1</strain>
    </source>
</reference>
<evidence type="ECO:0000313" key="4">
    <source>
        <dbReference type="Proteomes" id="UP000613401"/>
    </source>
</evidence>
<reference evidence="3" key="2">
    <citation type="submission" date="2020-03" db="EMBL/GenBank/DDBJ databases">
        <authorList>
            <person name="Fu F.-F."/>
            <person name="Chen J."/>
        </authorList>
    </citation>
    <scope>NUCLEOTIDE SEQUENCE</scope>
    <source>
        <strain evidence="3">Lc1</strain>
    </source>
</reference>
<accession>A0A8H4CFI7</accession>
<sequence>MIHRFILNDVKDDGLPFEFTFKNGSWDIRSRHGQQIDHLFSGWGYLHIDNFSRHQWSVLSPFFRKPDDKSQDKVYHYDLQKETVLPFERSEEEGLNAGKGSYGTVFKVKIHAAHCDFDPCSNPNLEFGIKRLERSEEIAFNNEVDTLKRFSINTNNHLIQLLATYKWRNSYYLVFPWADKNLQGLWEAIERPQNSLKLSLWVARQCHGLAVGLSNIHVYQSQPQNETGVSTLALPSDEKPYGRHNDIKHENVLWFKDHSNDAEEYAGELKISDFGFVRFNSEGSRSIIPTHNLFTPTYMPPECALPNHIISRSFDLWSLGCMYLEFVTWLLKGYTAATDDFIDDRIDDCQIEEDRRVEVTEFKDDNFFIIRDNIVSLKNSVVACIKSLHSHPHCTAYLHDFLDCIANRLLLPDPTQRISCGDLVRELDGILQKCQKDEEYCTKGDPRGDYEIPPRIYSLRPSNKAAISPSESPAGPAGHLSGRQLQAAARHAGAKEGSIQQRTSDLDMTGLVDG</sequence>
<dbReference type="InterPro" id="IPR000719">
    <property type="entry name" value="Prot_kinase_dom"/>
</dbReference>
<dbReference type="GO" id="GO:0004674">
    <property type="term" value="F:protein serine/threonine kinase activity"/>
    <property type="evidence" value="ECO:0007669"/>
    <property type="project" value="TreeGrafter"/>
</dbReference>
<dbReference type="Gene3D" id="1.10.510.10">
    <property type="entry name" value="Transferase(Phosphotransferase) domain 1"/>
    <property type="match status" value="1"/>
</dbReference>
<dbReference type="Proteomes" id="UP000613401">
    <property type="component" value="Unassembled WGS sequence"/>
</dbReference>
<organism evidence="3 4">
    <name type="scientific">Colletotrichum gloeosporioides</name>
    <name type="common">Anthracnose fungus</name>
    <name type="synonym">Glomerella cingulata</name>
    <dbReference type="NCBI Taxonomy" id="474922"/>
    <lineage>
        <taxon>Eukaryota</taxon>
        <taxon>Fungi</taxon>
        <taxon>Dikarya</taxon>
        <taxon>Ascomycota</taxon>
        <taxon>Pezizomycotina</taxon>
        <taxon>Sordariomycetes</taxon>
        <taxon>Hypocreomycetidae</taxon>
        <taxon>Glomerellales</taxon>
        <taxon>Glomerellaceae</taxon>
        <taxon>Colletotrichum</taxon>
        <taxon>Colletotrichum gloeosporioides species complex</taxon>
    </lineage>
</organism>
<feature type="domain" description="Protein kinase" evidence="2">
    <location>
        <begin position="91"/>
        <end position="431"/>
    </location>
</feature>
<dbReference type="SMART" id="SM00220">
    <property type="entry name" value="S_TKc"/>
    <property type="match status" value="1"/>
</dbReference>
<dbReference type="EMBL" id="WVTB01000059">
    <property type="protein sequence ID" value="KAF3802822.1"/>
    <property type="molecule type" value="Genomic_DNA"/>
</dbReference>
<dbReference type="Pfam" id="PF00069">
    <property type="entry name" value="Pkinase"/>
    <property type="match status" value="1"/>
</dbReference>
<comment type="caution">
    <text evidence="3">The sequence shown here is derived from an EMBL/GenBank/DDBJ whole genome shotgun (WGS) entry which is preliminary data.</text>
</comment>
<dbReference type="GeneID" id="69007362"/>
<dbReference type="PROSITE" id="PS50011">
    <property type="entry name" value="PROTEIN_KINASE_DOM"/>
    <property type="match status" value="1"/>
</dbReference>
<dbReference type="CDD" id="cd00180">
    <property type="entry name" value="PKc"/>
    <property type="match status" value="1"/>
</dbReference>
<proteinExistence type="predicted"/>
<feature type="region of interest" description="Disordered" evidence="1">
    <location>
        <begin position="463"/>
        <end position="514"/>
    </location>
</feature>
<gene>
    <name evidence="3" type="ORF">GCG54_00000189</name>
</gene>
<dbReference type="PANTHER" id="PTHR24359:SF37">
    <property type="entry name" value="PROTEIN KINASE DOMAIN-CONTAINING PROTEIN"/>
    <property type="match status" value="1"/>
</dbReference>
<feature type="non-terminal residue" evidence="3">
    <location>
        <position position="514"/>
    </location>
</feature>
<dbReference type="AlphaFoldDB" id="A0A8H4CFI7"/>
<evidence type="ECO:0000259" key="2">
    <source>
        <dbReference type="PROSITE" id="PS50011"/>
    </source>
</evidence>
<keyword evidence="4" id="KW-1185">Reference proteome</keyword>
<dbReference type="GO" id="GO:0005524">
    <property type="term" value="F:ATP binding"/>
    <property type="evidence" value="ECO:0007669"/>
    <property type="project" value="InterPro"/>
</dbReference>
<name>A0A8H4CFI7_COLGL</name>
<dbReference type="PANTHER" id="PTHR24359">
    <property type="entry name" value="SERINE/THREONINE-PROTEIN KINASE SBK1"/>
    <property type="match status" value="1"/>
</dbReference>
<dbReference type="InterPro" id="IPR011009">
    <property type="entry name" value="Kinase-like_dom_sf"/>
</dbReference>